<dbReference type="PROSITE" id="PS50802">
    <property type="entry name" value="OTU"/>
    <property type="match status" value="1"/>
</dbReference>
<organism evidence="4 5">
    <name type="scientific">Cymbomonas tetramitiformis</name>
    <dbReference type="NCBI Taxonomy" id="36881"/>
    <lineage>
        <taxon>Eukaryota</taxon>
        <taxon>Viridiplantae</taxon>
        <taxon>Chlorophyta</taxon>
        <taxon>Pyramimonadophyceae</taxon>
        <taxon>Pyramimonadales</taxon>
        <taxon>Pyramimonadaceae</taxon>
        <taxon>Cymbomonas</taxon>
    </lineage>
</organism>
<feature type="transmembrane region" description="Helical" evidence="2">
    <location>
        <begin position="669"/>
        <end position="688"/>
    </location>
</feature>
<keyword evidence="2" id="KW-1133">Transmembrane helix</keyword>
<evidence type="ECO:0000259" key="3">
    <source>
        <dbReference type="PROSITE" id="PS50802"/>
    </source>
</evidence>
<evidence type="ECO:0000256" key="2">
    <source>
        <dbReference type="SAM" id="Phobius"/>
    </source>
</evidence>
<evidence type="ECO:0000256" key="1">
    <source>
        <dbReference type="SAM" id="MobiDB-lite"/>
    </source>
</evidence>
<feature type="compositionally biased region" description="Acidic residues" evidence="1">
    <location>
        <begin position="359"/>
        <end position="374"/>
    </location>
</feature>
<gene>
    <name evidence="4" type="ORF">CYMTET_9777</name>
</gene>
<protein>
    <recommendedName>
        <fullName evidence="3">OTU domain-containing protein</fullName>
    </recommendedName>
</protein>
<dbReference type="SUPFAM" id="SSF54001">
    <property type="entry name" value="Cysteine proteinases"/>
    <property type="match status" value="1"/>
</dbReference>
<feature type="transmembrane region" description="Helical" evidence="2">
    <location>
        <begin position="892"/>
        <end position="911"/>
    </location>
</feature>
<proteinExistence type="predicted"/>
<feature type="region of interest" description="Disordered" evidence="1">
    <location>
        <begin position="192"/>
        <end position="211"/>
    </location>
</feature>
<dbReference type="Proteomes" id="UP001190700">
    <property type="component" value="Unassembled WGS sequence"/>
</dbReference>
<dbReference type="Gene3D" id="3.90.70.80">
    <property type="match status" value="1"/>
</dbReference>
<reference evidence="4 5" key="1">
    <citation type="journal article" date="2015" name="Genome Biol. Evol.">
        <title>Comparative Genomics of a Bacterivorous Green Alga Reveals Evolutionary Causalities and Consequences of Phago-Mixotrophic Mode of Nutrition.</title>
        <authorList>
            <person name="Burns J.A."/>
            <person name="Paasch A."/>
            <person name="Narechania A."/>
            <person name="Kim E."/>
        </authorList>
    </citation>
    <scope>NUCLEOTIDE SEQUENCE [LARGE SCALE GENOMIC DNA]</scope>
    <source>
        <strain evidence="4 5">PLY_AMNH</strain>
    </source>
</reference>
<feature type="domain" description="OTU" evidence="3">
    <location>
        <begin position="1149"/>
        <end position="1283"/>
    </location>
</feature>
<keyword evidence="2" id="KW-0812">Transmembrane</keyword>
<name>A0AAE0GQP1_9CHLO</name>
<dbReference type="CDD" id="cd22744">
    <property type="entry name" value="OTU"/>
    <property type="match status" value="1"/>
</dbReference>
<evidence type="ECO:0000313" key="5">
    <source>
        <dbReference type="Proteomes" id="UP001190700"/>
    </source>
</evidence>
<feature type="region of interest" description="Disordered" evidence="1">
    <location>
        <begin position="349"/>
        <end position="377"/>
    </location>
</feature>
<comment type="caution">
    <text evidence="4">The sequence shown here is derived from an EMBL/GenBank/DDBJ whole genome shotgun (WGS) entry which is preliminary data.</text>
</comment>
<evidence type="ECO:0000313" key="4">
    <source>
        <dbReference type="EMBL" id="KAK3282502.1"/>
    </source>
</evidence>
<keyword evidence="2" id="KW-0472">Membrane</keyword>
<dbReference type="EMBL" id="LGRX02003282">
    <property type="protein sequence ID" value="KAK3282502.1"/>
    <property type="molecule type" value="Genomic_DNA"/>
</dbReference>
<sequence>MVSTRQSIRADDQARRERLQRGDYDDDDIARRVVTRRAIAASAMYNAGTARDDSQTAGEEVYVGDLCDALQFDNPQSPVFDRWPDPPYDNANSLRALRGRFFVQHGGFVGRITEAASGIAISVDRATLHITPDYGCYINHAADGSKPFDIPKEAGLYRLITNDMARIPERARWFLSDGDRIGLRLSAHNAARGLLPPPRDERHRRRRRDADHYEPPTEIAITDVTRRMRASLDACRACMPSELRAIFGEIAAEFERDDDRERDDDDERDRRMEMDELDRAQYDAREGCFPSRLTFGFSKLRFGRAPRSDYACFARSVTYRSAHIDRPGPPAAEGAARGVTRTVSLSMREVASAERDRDGDDDDDDGDGDGDGDGDATVRLDRVDRIGLRVQNQLVATSPDLGDHDYIQRVGRDARRGIRGALHTWTGARSHEMAYIRALCGPDLDDVVSLSLQPDAADWILIPARNSANFAPLTHPRRLRFAAASATREIDRPGSSTTAENSSAAVSAAETLEIAKRHLLDAFPIRGPDGALPSRVRDCTLDDLCHIYAANADAVIEAYMQDHGHELLGLPATDRVYIKWECISTEFPVHNPYLLFRPDKESVKTPPKWYETRADAIFFVRDMRRRDKLGKVIVIEHKMLMEQSDTAGAGPTRARLRDMLNKKQCLTNAYMFMACVGVLPAYAVVIFATRRTEMQDREVAPDESVAYVAAIPLDLTQPLQLRLAVRAFLNPFNEKDATRHYLDGEQFIYGAESVYPVDCDPSDPDFSLAPALFSAYDDPRESSFELLRLLRGALDIHRRERGREVARDETRNELQIAVPSPEIDTEHWLTKRNFLSGDAFSAASSASKYNNTRASAGDALGVVIDGVFVSGGVRGARTGSGRRSRRGLFSGYALRTVVAAITTATVANSGLAPRYDRYDAFLSNSNRGQWTKFVFDLLSYQSDHDDDDDADDDSERGDEAPVTRVIRIAESDSRRHLLRELGEPRVAGGERRGAVEVLGYQMRGWPPSGILADADTDDAAPWLYCPLLNDAVGFPRVDTFPELALPSDSRERARWLGLVARLRWQFQRVGISIAREAVRRTGPVLPAYEQRRLLGMNAREGDRSGAASLTIRRPRMLERSIPNPEDEGAALHSARNIDTVESQLAALNHTVKEIRGDGNCCFYAVAHAVGLTDSDHDLQIASTLRFEAAKVLRSYGEGWRIIPGISYDRESLNNVIANTEDDRIDENTSLFRYAGDVQLKALAVYFRRDIYCLQYRMQPVADGTVRANNNTKVFYHDPTIFPVARLSERRGNIIELRDFYASIPFERVERVLSTITHNRADRTKPILISYNGAPGLSAHFESSTLN</sequence>
<keyword evidence="5" id="KW-1185">Reference proteome</keyword>
<accession>A0AAE0GQP1</accession>
<dbReference type="InterPro" id="IPR038765">
    <property type="entry name" value="Papain-like_cys_pep_sf"/>
</dbReference>
<dbReference type="InterPro" id="IPR003323">
    <property type="entry name" value="OTU_dom"/>
</dbReference>